<protein>
    <submittedName>
        <fullName evidence="4">Uncharacterized protein</fullName>
    </submittedName>
</protein>
<evidence type="ECO:0000256" key="2">
    <source>
        <dbReference type="SAM" id="Phobius"/>
    </source>
</evidence>
<feature type="transmembrane region" description="Helical" evidence="2">
    <location>
        <begin position="241"/>
        <end position="264"/>
    </location>
</feature>
<evidence type="ECO:0000313" key="5">
    <source>
        <dbReference type="EMBL" id="CAD9244938.1"/>
    </source>
</evidence>
<gene>
    <name evidence="3" type="ORF">PPAR1163_LOCUS3243</name>
    <name evidence="4" type="ORF">PPAR1163_LOCUS3279</name>
    <name evidence="5" type="ORF">PPAR1163_LOCUS3286</name>
</gene>
<feature type="transmembrane region" description="Helical" evidence="2">
    <location>
        <begin position="206"/>
        <end position="229"/>
    </location>
</feature>
<feature type="transmembrane region" description="Helical" evidence="2">
    <location>
        <begin position="20"/>
        <end position="42"/>
    </location>
</feature>
<keyword evidence="2" id="KW-1133">Transmembrane helix</keyword>
<dbReference type="EMBL" id="HBGJ01005314">
    <property type="protein sequence ID" value="CAD9244895.1"/>
    <property type="molecule type" value="Transcribed_RNA"/>
</dbReference>
<evidence type="ECO:0000256" key="1">
    <source>
        <dbReference type="SAM" id="MobiDB-lite"/>
    </source>
</evidence>
<organism evidence="4">
    <name type="scientific">Phaeomonas parva</name>
    <dbReference type="NCBI Taxonomy" id="124430"/>
    <lineage>
        <taxon>Eukaryota</taxon>
        <taxon>Sar</taxon>
        <taxon>Stramenopiles</taxon>
        <taxon>Ochrophyta</taxon>
        <taxon>Pinguiophyceae</taxon>
        <taxon>Pinguiochrysidales</taxon>
        <taxon>Pinguiochrysidaceae</taxon>
        <taxon>Phaeomonas</taxon>
    </lineage>
</organism>
<accession>A0A6U4CYW3</accession>
<evidence type="ECO:0000313" key="4">
    <source>
        <dbReference type="EMBL" id="CAD9244931.1"/>
    </source>
</evidence>
<name>A0A6U4CYW3_9STRA</name>
<evidence type="ECO:0000313" key="3">
    <source>
        <dbReference type="EMBL" id="CAD9244895.1"/>
    </source>
</evidence>
<keyword evidence="2" id="KW-0812">Transmembrane</keyword>
<dbReference type="AlphaFoldDB" id="A0A6U4CYW3"/>
<reference evidence="4" key="1">
    <citation type="submission" date="2021-01" db="EMBL/GenBank/DDBJ databases">
        <authorList>
            <person name="Corre E."/>
            <person name="Pelletier E."/>
            <person name="Niang G."/>
            <person name="Scheremetjew M."/>
            <person name="Finn R."/>
            <person name="Kale V."/>
            <person name="Holt S."/>
            <person name="Cochrane G."/>
            <person name="Meng A."/>
            <person name="Brown T."/>
            <person name="Cohen L."/>
        </authorList>
    </citation>
    <scope>NUCLEOTIDE SEQUENCE</scope>
    <source>
        <strain evidence="4">CCMP2877</strain>
    </source>
</reference>
<dbReference type="EMBL" id="HBGJ01005359">
    <property type="protein sequence ID" value="CAD9244931.1"/>
    <property type="molecule type" value="Transcribed_RNA"/>
</dbReference>
<feature type="transmembrane region" description="Helical" evidence="2">
    <location>
        <begin position="173"/>
        <end position="194"/>
    </location>
</feature>
<keyword evidence="2" id="KW-0472">Membrane</keyword>
<proteinExistence type="predicted"/>
<dbReference type="EMBL" id="HBGJ01005370">
    <property type="protein sequence ID" value="CAD9244938.1"/>
    <property type="molecule type" value="Transcribed_RNA"/>
</dbReference>
<feature type="region of interest" description="Disordered" evidence="1">
    <location>
        <begin position="139"/>
        <end position="168"/>
    </location>
</feature>
<sequence length="301" mass="32022">MSIIKQYKEDPKTLIAHVWYLTLVFIVISAIVAIAVAAVTRIPTQNPLKLALTLLPTLNLTQTLENRDQALAPTLALDPGPGLSPSPSPSPRASLDPDLNPDPDPDPDLIPTQITLILMPSLGRVTALHPTLGTQTLTASRNLAARPWKPKPLTPTHPPRTLQENSNTGDGSAGFAAIWTCLLCIAIGFGGTMVMRKFTSSLMVGFLLGVCSTMAQLQFLIFVVFLYYSDEAGSDSKSADQAASAFAFFLFIIFSLFSVVLFFYRNAIMINTSLAGQDSTATGSAAASPASTPTQAQSLAA</sequence>
<feature type="region of interest" description="Disordered" evidence="1">
    <location>
        <begin position="74"/>
        <end position="106"/>
    </location>
</feature>